<organism evidence="2 3">
    <name type="scientific">Rheinheimera soli</name>
    <dbReference type="NCBI Taxonomy" id="443616"/>
    <lineage>
        <taxon>Bacteria</taxon>
        <taxon>Pseudomonadati</taxon>
        <taxon>Pseudomonadota</taxon>
        <taxon>Gammaproteobacteria</taxon>
        <taxon>Chromatiales</taxon>
        <taxon>Chromatiaceae</taxon>
        <taxon>Rheinheimera</taxon>
    </lineage>
</organism>
<dbReference type="SUPFAM" id="SSF81853">
    <property type="entry name" value="Family 10 polysaccharide lyase"/>
    <property type="match status" value="1"/>
</dbReference>
<proteinExistence type="predicted"/>
<dbReference type="InterPro" id="IPR012669">
    <property type="entry name" value="Pectate_lyase"/>
</dbReference>
<reference evidence="2 3" key="1">
    <citation type="submission" date="2023-07" db="EMBL/GenBank/DDBJ databases">
        <title>Sorghum-associated microbial communities from plants grown in Nebraska, USA.</title>
        <authorList>
            <person name="Schachtman D."/>
        </authorList>
    </citation>
    <scope>NUCLEOTIDE SEQUENCE [LARGE SCALE GENOMIC DNA]</scope>
    <source>
        <strain evidence="2 3">4138</strain>
    </source>
</reference>
<evidence type="ECO:0000313" key="3">
    <source>
        <dbReference type="Proteomes" id="UP001257909"/>
    </source>
</evidence>
<dbReference type="EMBL" id="JAVDWR010000003">
    <property type="protein sequence ID" value="MDR7120559.1"/>
    <property type="molecule type" value="Genomic_DNA"/>
</dbReference>
<evidence type="ECO:0000313" key="2">
    <source>
        <dbReference type="EMBL" id="MDR7120559.1"/>
    </source>
</evidence>
<dbReference type="Pfam" id="PF09492">
    <property type="entry name" value="Pec_lyase"/>
    <property type="match status" value="1"/>
</dbReference>
<evidence type="ECO:0000256" key="1">
    <source>
        <dbReference type="SAM" id="SignalP"/>
    </source>
</evidence>
<dbReference type="RefSeq" id="WP_310276127.1">
    <property type="nucleotide sequence ID" value="NZ_JAVDWR010000003.1"/>
</dbReference>
<dbReference type="Gene3D" id="1.50.10.20">
    <property type="match status" value="1"/>
</dbReference>
<dbReference type="GO" id="GO:0016829">
    <property type="term" value="F:lyase activity"/>
    <property type="evidence" value="ECO:0007669"/>
    <property type="project" value="UniProtKB-KW"/>
</dbReference>
<keyword evidence="1" id="KW-0732">Signal</keyword>
<dbReference type="Proteomes" id="UP001257909">
    <property type="component" value="Unassembled WGS sequence"/>
</dbReference>
<keyword evidence="3" id="KW-1185">Reference proteome</keyword>
<gene>
    <name evidence="2" type="ORF">J2W69_001493</name>
</gene>
<protein>
    <submittedName>
        <fullName evidence="2">PelA/Pel-15E family pectate lyase</fullName>
    </submittedName>
</protein>
<sequence>MFRLHMAVVALSLVAEVFAAEPLSNSWREQLTAEPEWQQYFSRSKQLQLLDQQQLDHELSQLPQTVPTLPIRHLKFGFPTEPDEAFWLSEEARRIAKVIVSFQTPSGGWSKRTDMATQARQPGQLYGTEANYIPTFDNEATSTQILWLAAFLPYAPEQMRPELQQAIEGAIRFVLRAQYPNGGFAQTYPLRGGYHDAITLNDHVMTELLSLLNKVATEPQFAFVQAGLRHQAKRQFELGIALLLKAQIRLNGTLTVWAAQHHPLTLDAVQARAYELPALVSSESAEVTLLLMQLPEPSTAVIQSVEAAVAWFRQKQINNTEMQRSDKGVRFVQKAGAQALWARFYDLDKQQPLFVDRDGTVVSSMAELSIERQQGYGWYQSHAEAVLKAYPGWKAMLARDKDAHL</sequence>
<accession>A0ABU1VXW0</accession>
<name>A0ABU1VXW0_9GAMM</name>
<comment type="caution">
    <text evidence="2">The sequence shown here is derived from an EMBL/GenBank/DDBJ whole genome shotgun (WGS) entry which is preliminary data.</text>
</comment>
<feature type="signal peptide" evidence="1">
    <location>
        <begin position="1"/>
        <end position="19"/>
    </location>
</feature>
<feature type="chain" id="PRO_5046039261" evidence="1">
    <location>
        <begin position="20"/>
        <end position="405"/>
    </location>
</feature>
<keyword evidence="2" id="KW-0456">Lyase</keyword>
<dbReference type="NCBIfam" id="TIGR02474">
    <property type="entry name" value="pec_lyase"/>
    <property type="match status" value="1"/>
</dbReference>